<feature type="region of interest" description="Disordered" evidence="2">
    <location>
        <begin position="272"/>
        <end position="297"/>
    </location>
</feature>
<feature type="region of interest" description="Disordered" evidence="2">
    <location>
        <begin position="243"/>
        <end position="262"/>
    </location>
</feature>
<protein>
    <submittedName>
        <fullName evidence="3">Uncharacterized protein</fullName>
    </submittedName>
</protein>
<name>A0A3B1CA60_9ZZZZ</name>
<sequence>MKCPHCKYVSFEYLDTCRKCSKDLKAHKSQHGIDYMAPISLGILTFVDTGSAPAGAPVSDEMSFDTSDLVIGDEESQEEGGTMDFGADAPDEEVEFSVDESFEEDVESEVMIEEVAEDAGVAEIEMGEAEAEVGEAEIEMGEAEVEMGEAEVEIGEAAEAMDEEPVFEVGSMEDSDTGFSLGLGDDLEGDGEGLDFGSMDSDSGAGEEIGLGLDDSGAQGEEAISLSIGDQEPSSELEMNLVAEPEGEEASQTAAPKEGDEFPDIELSLDDEELFGEDGESDEDLDLSGLDLELNDD</sequence>
<reference evidence="3" key="1">
    <citation type="submission" date="2018-06" db="EMBL/GenBank/DDBJ databases">
        <authorList>
            <person name="Zhirakovskaya E."/>
        </authorList>
    </citation>
    <scope>NUCLEOTIDE SEQUENCE</scope>
</reference>
<organism evidence="3">
    <name type="scientific">hydrothermal vent metagenome</name>
    <dbReference type="NCBI Taxonomy" id="652676"/>
    <lineage>
        <taxon>unclassified sequences</taxon>
        <taxon>metagenomes</taxon>
        <taxon>ecological metagenomes</taxon>
    </lineage>
</organism>
<dbReference type="EMBL" id="UOGB01000317">
    <property type="protein sequence ID" value="VAX25052.1"/>
    <property type="molecule type" value="Genomic_DNA"/>
</dbReference>
<evidence type="ECO:0000256" key="1">
    <source>
        <dbReference type="SAM" id="Coils"/>
    </source>
</evidence>
<gene>
    <name evidence="3" type="ORF">MNBD_NITROSPINAE03-1661</name>
</gene>
<keyword evidence="1" id="KW-0175">Coiled coil</keyword>
<accession>A0A3B1CA60</accession>
<evidence type="ECO:0000256" key="2">
    <source>
        <dbReference type="SAM" id="MobiDB-lite"/>
    </source>
</evidence>
<feature type="region of interest" description="Disordered" evidence="2">
    <location>
        <begin position="171"/>
        <end position="238"/>
    </location>
</feature>
<evidence type="ECO:0000313" key="3">
    <source>
        <dbReference type="EMBL" id="VAX25052.1"/>
    </source>
</evidence>
<dbReference type="AlphaFoldDB" id="A0A3B1CA60"/>
<proteinExistence type="predicted"/>
<feature type="compositionally biased region" description="Low complexity" evidence="2">
    <location>
        <begin position="287"/>
        <end position="297"/>
    </location>
</feature>
<feature type="compositionally biased region" description="Acidic residues" evidence="2">
    <location>
        <begin position="272"/>
        <end position="286"/>
    </location>
</feature>
<feature type="coiled-coil region" evidence="1">
    <location>
        <begin position="112"/>
        <end position="153"/>
    </location>
</feature>